<organism evidence="6 7">
    <name type="scientific">Aspergillus wentii DTO 134E9</name>
    <dbReference type="NCBI Taxonomy" id="1073089"/>
    <lineage>
        <taxon>Eukaryota</taxon>
        <taxon>Fungi</taxon>
        <taxon>Dikarya</taxon>
        <taxon>Ascomycota</taxon>
        <taxon>Pezizomycotina</taxon>
        <taxon>Eurotiomycetes</taxon>
        <taxon>Eurotiomycetidae</taxon>
        <taxon>Eurotiales</taxon>
        <taxon>Aspergillaceae</taxon>
        <taxon>Aspergillus</taxon>
        <taxon>Aspergillus subgen. Cremei</taxon>
    </lineage>
</organism>
<name>A0A1L9R7X3_ASPWE</name>
<sequence>MSSVLSEPVKLPSGVVLPNRVAKAAMAEMLGGSEHKPAPELIHVYEQWSRGEWGAILTGNVQVDVNHLGSPRDPALHGEYTGKEANPDLVATWSKYAEATQQHGSVGIVQICHPGRQSPRGAGRRGLFASTIAPSPIRMSLGNGLLDRLAAWALFPAAREMTQADIDSATRSFVDTARLMADSGFSGIELHGAHGYLIDQFLNPKTNLRTDAYGGSPEKRAKFVLDIIAQTRKVVPSNFAIGIKLNSADHSSASFEDTMTQIRLIVEAGIDFLEISGGNIEDPKMMGFGSNQRPQSERTAAREAFFIEFATETRKRHPDLVLMLTGGIRSRTGAESAIKQNACDIVGIGRPAAVSPNFSQLLLDESVSEKEASITLDKVELPWILKKLPLKVLGAGADSLFYGGQIQRLAKDLKTYLPGTTV</sequence>
<dbReference type="Gene3D" id="3.20.20.70">
    <property type="entry name" value="Aldolase class I"/>
    <property type="match status" value="1"/>
</dbReference>
<dbReference type="Proteomes" id="UP000184383">
    <property type="component" value="Unassembled WGS sequence"/>
</dbReference>
<dbReference type="GO" id="GO:0016491">
    <property type="term" value="F:oxidoreductase activity"/>
    <property type="evidence" value="ECO:0007669"/>
    <property type="project" value="UniProtKB-KW"/>
</dbReference>
<gene>
    <name evidence="6" type="ORF">ASPWEDRAFT_140864</name>
</gene>
<evidence type="ECO:0000256" key="2">
    <source>
        <dbReference type="ARBA" id="ARBA00022630"/>
    </source>
</evidence>
<dbReference type="STRING" id="1073089.A0A1L9R7X3"/>
<dbReference type="AlphaFoldDB" id="A0A1L9R7X3"/>
<proteinExistence type="inferred from homology"/>
<dbReference type="EMBL" id="KV878216">
    <property type="protein sequence ID" value="OJJ30988.1"/>
    <property type="molecule type" value="Genomic_DNA"/>
</dbReference>
<evidence type="ECO:0000313" key="6">
    <source>
        <dbReference type="EMBL" id="OJJ30988.1"/>
    </source>
</evidence>
<dbReference type="RefSeq" id="XP_040684665.1">
    <property type="nucleotide sequence ID" value="XM_040829412.1"/>
</dbReference>
<dbReference type="Pfam" id="PF00724">
    <property type="entry name" value="Oxidored_FMN"/>
    <property type="match status" value="1"/>
</dbReference>
<dbReference type="GO" id="GO:0010181">
    <property type="term" value="F:FMN binding"/>
    <property type="evidence" value="ECO:0007669"/>
    <property type="project" value="InterPro"/>
</dbReference>
<accession>A0A1L9R7X3</accession>
<dbReference type="InterPro" id="IPR001155">
    <property type="entry name" value="OxRdtase_FMN_N"/>
</dbReference>
<protein>
    <recommendedName>
        <fullName evidence="5">NADH:flavin oxidoreductase/NADH oxidase N-terminal domain-containing protein</fullName>
    </recommendedName>
</protein>
<dbReference type="InterPro" id="IPR013785">
    <property type="entry name" value="Aldolase_TIM"/>
</dbReference>
<feature type="domain" description="NADH:flavin oxidoreductase/NADH oxidase N-terminal" evidence="5">
    <location>
        <begin position="7"/>
        <end position="360"/>
    </location>
</feature>
<evidence type="ECO:0000256" key="4">
    <source>
        <dbReference type="ARBA" id="ARBA00023002"/>
    </source>
</evidence>
<keyword evidence="4" id="KW-0560">Oxidoreductase</keyword>
<keyword evidence="2" id="KW-0285">Flavoprotein</keyword>
<dbReference type="VEuPathDB" id="FungiDB:ASPWEDRAFT_140864"/>
<keyword evidence="3" id="KW-0288">FMN</keyword>
<evidence type="ECO:0000259" key="5">
    <source>
        <dbReference type="Pfam" id="PF00724"/>
    </source>
</evidence>
<dbReference type="OrthoDB" id="1663137at2759"/>
<evidence type="ECO:0000256" key="1">
    <source>
        <dbReference type="ARBA" id="ARBA00005979"/>
    </source>
</evidence>
<evidence type="ECO:0000313" key="7">
    <source>
        <dbReference type="Proteomes" id="UP000184383"/>
    </source>
</evidence>
<dbReference type="GeneID" id="63745260"/>
<dbReference type="InterPro" id="IPR051799">
    <property type="entry name" value="NADH_flavin_oxidoreductase"/>
</dbReference>
<dbReference type="PANTHER" id="PTHR43656:SF2">
    <property type="entry name" value="BINDING OXIDOREDUCTASE, PUTATIVE (AFU_ORTHOLOGUE AFUA_2G08260)-RELATED"/>
    <property type="match status" value="1"/>
</dbReference>
<keyword evidence="7" id="KW-1185">Reference proteome</keyword>
<reference evidence="7" key="1">
    <citation type="journal article" date="2017" name="Genome Biol.">
        <title>Comparative genomics reveals high biological diversity and specific adaptations in the industrially and medically important fungal genus Aspergillus.</title>
        <authorList>
            <person name="de Vries R.P."/>
            <person name="Riley R."/>
            <person name="Wiebenga A."/>
            <person name="Aguilar-Osorio G."/>
            <person name="Amillis S."/>
            <person name="Uchima C.A."/>
            <person name="Anderluh G."/>
            <person name="Asadollahi M."/>
            <person name="Askin M."/>
            <person name="Barry K."/>
            <person name="Battaglia E."/>
            <person name="Bayram O."/>
            <person name="Benocci T."/>
            <person name="Braus-Stromeyer S.A."/>
            <person name="Caldana C."/>
            <person name="Canovas D."/>
            <person name="Cerqueira G.C."/>
            <person name="Chen F."/>
            <person name="Chen W."/>
            <person name="Choi C."/>
            <person name="Clum A."/>
            <person name="Dos Santos R.A."/>
            <person name="Damasio A.R."/>
            <person name="Diallinas G."/>
            <person name="Emri T."/>
            <person name="Fekete E."/>
            <person name="Flipphi M."/>
            <person name="Freyberg S."/>
            <person name="Gallo A."/>
            <person name="Gournas C."/>
            <person name="Habgood R."/>
            <person name="Hainaut M."/>
            <person name="Harispe M.L."/>
            <person name="Henrissat B."/>
            <person name="Hilden K.S."/>
            <person name="Hope R."/>
            <person name="Hossain A."/>
            <person name="Karabika E."/>
            <person name="Karaffa L."/>
            <person name="Karanyi Z."/>
            <person name="Krasevec N."/>
            <person name="Kuo A."/>
            <person name="Kusch H."/>
            <person name="LaButti K."/>
            <person name="Lagendijk E.L."/>
            <person name="Lapidus A."/>
            <person name="Levasseur A."/>
            <person name="Lindquist E."/>
            <person name="Lipzen A."/>
            <person name="Logrieco A.F."/>
            <person name="MacCabe A."/>
            <person name="Maekelae M.R."/>
            <person name="Malavazi I."/>
            <person name="Melin P."/>
            <person name="Meyer V."/>
            <person name="Mielnichuk N."/>
            <person name="Miskei M."/>
            <person name="Molnar A.P."/>
            <person name="Mule G."/>
            <person name="Ngan C.Y."/>
            <person name="Orejas M."/>
            <person name="Orosz E."/>
            <person name="Ouedraogo J.P."/>
            <person name="Overkamp K.M."/>
            <person name="Park H.-S."/>
            <person name="Perrone G."/>
            <person name="Piumi F."/>
            <person name="Punt P.J."/>
            <person name="Ram A.F."/>
            <person name="Ramon A."/>
            <person name="Rauscher S."/>
            <person name="Record E."/>
            <person name="Riano-Pachon D.M."/>
            <person name="Robert V."/>
            <person name="Roehrig J."/>
            <person name="Ruller R."/>
            <person name="Salamov A."/>
            <person name="Salih N.S."/>
            <person name="Samson R.A."/>
            <person name="Sandor E."/>
            <person name="Sanguinetti M."/>
            <person name="Schuetze T."/>
            <person name="Sepcic K."/>
            <person name="Shelest E."/>
            <person name="Sherlock G."/>
            <person name="Sophianopoulou V."/>
            <person name="Squina F.M."/>
            <person name="Sun H."/>
            <person name="Susca A."/>
            <person name="Todd R.B."/>
            <person name="Tsang A."/>
            <person name="Unkles S.E."/>
            <person name="van de Wiele N."/>
            <person name="van Rossen-Uffink D."/>
            <person name="Oliveira J.V."/>
            <person name="Vesth T.C."/>
            <person name="Visser J."/>
            <person name="Yu J.-H."/>
            <person name="Zhou M."/>
            <person name="Andersen M.R."/>
            <person name="Archer D.B."/>
            <person name="Baker S.E."/>
            <person name="Benoit I."/>
            <person name="Brakhage A.A."/>
            <person name="Braus G.H."/>
            <person name="Fischer R."/>
            <person name="Frisvad J.C."/>
            <person name="Goldman G.H."/>
            <person name="Houbraken J."/>
            <person name="Oakley B."/>
            <person name="Pocsi I."/>
            <person name="Scazzocchio C."/>
            <person name="Seiboth B."/>
            <person name="vanKuyk P.A."/>
            <person name="Wortman J."/>
            <person name="Dyer P.S."/>
            <person name="Grigoriev I.V."/>
        </authorList>
    </citation>
    <scope>NUCLEOTIDE SEQUENCE [LARGE SCALE GENOMIC DNA]</scope>
    <source>
        <strain evidence="7">DTO 134E9</strain>
    </source>
</reference>
<dbReference type="PANTHER" id="PTHR43656">
    <property type="entry name" value="BINDING OXIDOREDUCTASE, PUTATIVE (AFU_ORTHOLOGUE AFUA_2G08260)-RELATED"/>
    <property type="match status" value="1"/>
</dbReference>
<comment type="similarity">
    <text evidence="1">Belongs to the NADH:flavin oxidoreductase/NADH oxidase family.</text>
</comment>
<dbReference type="SUPFAM" id="SSF51395">
    <property type="entry name" value="FMN-linked oxidoreductases"/>
    <property type="match status" value="1"/>
</dbReference>
<evidence type="ECO:0000256" key="3">
    <source>
        <dbReference type="ARBA" id="ARBA00022643"/>
    </source>
</evidence>